<proteinExistence type="predicted"/>
<dbReference type="AlphaFoldDB" id="A0A9W4GEK8"/>
<name>A0A9W4GEK8_BLUGR</name>
<evidence type="ECO:0000313" key="2">
    <source>
        <dbReference type="EMBL" id="CAD6501758.1"/>
    </source>
</evidence>
<evidence type="ECO:0000313" key="3">
    <source>
        <dbReference type="Proteomes" id="UP000683417"/>
    </source>
</evidence>
<reference evidence="2" key="1">
    <citation type="submission" date="2020-10" db="EMBL/GenBank/DDBJ databases">
        <authorList>
            <person name="Muller C M."/>
        </authorList>
    </citation>
    <scope>NUCLEOTIDE SEQUENCE</scope>
    <source>
        <strain evidence="2">THUN-12</strain>
    </source>
</reference>
<feature type="chain" id="PRO_5040853383" evidence="1">
    <location>
        <begin position="22"/>
        <end position="392"/>
    </location>
</feature>
<evidence type="ECO:0000256" key="1">
    <source>
        <dbReference type="SAM" id="SignalP"/>
    </source>
</evidence>
<feature type="signal peptide" evidence="1">
    <location>
        <begin position="1"/>
        <end position="21"/>
    </location>
</feature>
<sequence>MSKSIHLFFALIGLCEYFISATDVSVEAALPGKVNAYMCDTTFFSMKYLTQEAENAYRKFTHPSYNTRFPALFDDTLLFKLDTQILLSWPIKASRIPHKASSPDIYRLIINTDKDVIGVVSIIYQSDAQKGLKKGLKYHKCKPVYLSSRPTNEQSNFEILNSLQSFEFIGYLCDSTLIRKEAFVYTREIIEKYDPVSSIGSRKFISKFSRYTGKLSTRADLYQYPLRNLSTKGQPTGQVSGHRIIYHHDQKKKIVYDGVISKGPKEDFCAEVWYIIPLQDRTCENSLIKSQDDDLSGIDIMVPCGTQELSMTTIQLFQFFGQSQVRQVQSYNPRNYPTLQEDIWLWPISLPETSLANSHFAFATAYDSSSNFIGIYHAPRIHGLVLTYKPCF</sequence>
<keyword evidence="1" id="KW-0732">Signal</keyword>
<dbReference type="EMBL" id="CAJHIT010000005">
    <property type="protein sequence ID" value="CAD6501758.1"/>
    <property type="molecule type" value="Genomic_DNA"/>
</dbReference>
<organism evidence="2 3">
    <name type="scientific">Blumeria graminis f. sp. triticale</name>
    <dbReference type="NCBI Taxonomy" id="1689686"/>
    <lineage>
        <taxon>Eukaryota</taxon>
        <taxon>Fungi</taxon>
        <taxon>Dikarya</taxon>
        <taxon>Ascomycota</taxon>
        <taxon>Pezizomycotina</taxon>
        <taxon>Leotiomycetes</taxon>
        <taxon>Erysiphales</taxon>
        <taxon>Erysiphaceae</taxon>
        <taxon>Blumeria</taxon>
    </lineage>
</organism>
<comment type="caution">
    <text evidence="2">The sequence shown here is derived from an EMBL/GenBank/DDBJ whole genome shotgun (WGS) entry which is preliminary data.</text>
</comment>
<accession>A0A9W4GEK8</accession>
<protein>
    <submittedName>
        <fullName evidence="2">BgTH12-02007</fullName>
    </submittedName>
</protein>
<gene>
    <name evidence="2" type="ORF">BGTH12_LOCUS3116</name>
</gene>
<dbReference type="Proteomes" id="UP000683417">
    <property type="component" value="Unassembled WGS sequence"/>
</dbReference>